<protein>
    <recommendedName>
        <fullName evidence="3">PD-(D/E)XK endonuclease-like domain-containing protein</fullName>
    </recommendedName>
</protein>
<dbReference type="Proteomes" id="UP000581769">
    <property type="component" value="Unassembled WGS sequence"/>
</dbReference>
<gene>
    <name evidence="1" type="ORF">BJY18_007285</name>
</gene>
<sequence length="428" mass="47190">MTAPTWEQVHGGDTVYAADGRKWTITARDAEREWVHEGREARFVLALDGREVEFWTMLDHPAMVAERADHSAEAHVAQALIDGGIRFKVLEERYVTTVEPMAAQPPKRPVKRDQWGRYLLPDPRTGKEKAWTRATTLARVLADEYNLGQWAERMVAKGMAARPDLVAGAAAAPLEDKKTLQGIAKQAKEAAGSTQAANLGTALHSFTERADGGETIDQLGAPANLHADLVAYQQRMREAGFTIVPELIERIVVCPELGVAGTFDRVVRKADGTLSVLDLKTGKDLSYGWMEIAIQQAIYANATHYYEPDGERLVEIPSGVLDRKRAYILHLPVGRASAQLYTVDIETGWRLAQIAADVKTSRSKAKELAELIEAPTEDADAVYKRITHAQSQQELAAIWEDAHPRGQWTAAVNTYAQARLRQLTGGAV</sequence>
<dbReference type="Gene3D" id="3.90.320.10">
    <property type="match status" value="1"/>
</dbReference>
<evidence type="ECO:0008006" key="3">
    <source>
        <dbReference type="Google" id="ProtNLM"/>
    </source>
</evidence>
<name>A0A840J708_9PSEU</name>
<dbReference type="RefSeq" id="WP_184784263.1">
    <property type="nucleotide sequence ID" value="NZ_JACHMG010000001.1"/>
</dbReference>
<evidence type="ECO:0000313" key="1">
    <source>
        <dbReference type="EMBL" id="MBB4689800.1"/>
    </source>
</evidence>
<dbReference type="InterPro" id="IPR011604">
    <property type="entry name" value="PDDEXK-like_dom_sf"/>
</dbReference>
<dbReference type="AlphaFoldDB" id="A0A840J708"/>
<evidence type="ECO:0000313" key="2">
    <source>
        <dbReference type="Proteomes" id="UP000581769"/>
    </source>
</evidence>
<dbReference type="EMBL" id="JACHMG010000001">
    <property type="protein sequence ID" value="MBB4689800.1"/>
    <property type="molecule type" value="Genomic_DNA"/>
</dbReference>
<accession>A0A840J708</accession>
<proteinExistence type="predicted"/>
<comment type="caution">
    <text evidence="1">The sequence shown here is derived from an EMBL/GenBank/DDBJ whole genome shotgun (WGS) entry which is preliminary data.</text>
</comment>
<organism evidence="1 2">
    <name type="scientific">Amycolatopsis jiangsuensis</name>
    <dbReference type="NCBI Taxonomy" id="1181879"/>
    <lineage>
        <taxon>Bacteria</taxon>
        <taxon>Bacillati</taxon>
        <taxon>Actinomycetota</taxon>
        <taxon>Actinomycetes</taxon>
        <taxon>Pseudonocardiales</taxon>
        <taxon>Pseudonocardiaceae</taxon>
        <taxon>Amycolatopsis</taxon>
    </lineage>
</organism>
<reference evidence="1 2" key="1">
    <citation type="submission" date="2020-08" db="EMBL/GenBank/DDBJ databases">
        <title>Sequencing the genomes of 1000 actinobacteria strains.</title>
        <authorList>
            <person name="Klenk H.-P."/>
        </authorList>
    </citation>
    <scope>NUCLEOTIDE SEQUENCE [LARGE SCALE GENOMIC DNA]</scope>
    <source>
        <strain evidence="1 2">DSM 45859</strain>
    </source>
</reference>
<keyword evidence="2" id="KW-1185">Reference proteome</keyword>